<dbReference type="AlphaFoldDB" id="A0A212LS97"/>
<dbReference type="Pfam" id="PF07238">
    <property type="entry name" value="PilZ"/>
    <property type="match status" value="1"/>
</dbReference>
<dbReference type="RefSeq" id="WP_075755090.1">
    <property type="nucleotide sequence ID" value="NZ_LT608335.1"/>
</dbReference>
<organism evidence="3">
    <name type="scientific">uncultured Sporomusa sp</name>
    <dbReference type="NCBI Taxonomy" id="307249"/>
    <lineage>
        <taxon>Bacteria</taxon>
        <taxon>Bacillati</taxon>
        <taxon>Bacillota</taxon>
        <taxon>Negativicutes</taxon>
        <taxon>Selenomonadales</taxon>
        <taxon>Sporomusaceae</taxon>
        <taxon>Sporomusa</taxon>
        <taxon>environmental samples</taxon>
    </lineage>
</organism>
<sequence length="221" mass="25050">MSNKPDNVFKINQRIVVIVPGKDGFAEQYHSRIEDITANSMSIAMPMSKGYPVMLQRGEVFFGRTVVNGLAFEFTSSLLSRELTPLPIWVIAAPYNIKKFQQRAFVRVDVALPVQIMNMEGDQVVETPVIQAITKDISGGGAQIATSHKWALGTKLMVTIDYPEIGPLTLKTEVVRLEQPQPDRTLFWVGIKFLEITEKDRSNIIRFIFKKQLEQRRKGLE</sequence>
<dbReference type="EMBL" id="FMJE01000003">
    <property type="protein sequence ID" value="SCM80443.1"/>
    <property type="molecule type" value="Genomic_DNA"/>
</dbReference>
<feature type="domain" description="PilZ" evidence="1">
    <location>
        <begin position="101"/>
        <end position="209"/>
    </location>
</feature>
<feature type="domain" description="Type III secretion system flagellar brake protein YcgR PilZN" evidence="2">
    <location>
        <begin position="10"/>
        <end position="94"/>
    </location>
</feature>
<dbReference type="SUPFAM" id="SSF141371">
    <property type="entry name" value="PilZ domain-like"/>
    <property type="match status" value="1"/>
</dbReference>
<evidence type="ECO:0000259" key="1">
    <source>
        <dbReference type="Pfam" id="PF07238"/>
    </source>
</evidence>
<protein>
    <submittedName>
        <fullName evidence="3">Type IV pilus assembly protein PilZ</fullName>
    </submittedName>
</protein>
<dbReference type="Pfam" id="PF12945">
    <property type="entry name" value="PilZNR"/>
    <property type="match status" value="1"/>
</dbReference>
<dbReference type="InterPro" id="IPR009926">
    <property type="entry name" value="T3SS_YcgR_PilZN"/>
</dbReference>
<dbReference type="Gene3D" id="2.40.10.220">
    <property type="entry name" value="predicted glycosyltransferase like domains"/>
    <property type="match status" value="1"/>
</dbReference>
<gene>
    <name evidence="3" type="primary">pilZ</name>
    <name evidence="3" type="ORF">KL86SPO_30621</name>
</gene>
<evidence type="ECO:0000259" key="2">
    <source>
        <dbReference type="Pfam" id="PF12945"/>
    </source>
</evidence>
<dbReference type="InterPro" id="IPR009875">
    <property type="entry name" value="PilZ_domain"/>
</dbReference>
<evidence type="ECO:0000313" key="3">
    <source>
        <dbReference type="EMBL" id="SCM80443.1"/>
    </source>
</evidence>
<dbReference type="GO" id="GO:0035438">
    <property type="term" value="F:cyclic-di-GMP binding"/>
    <property type="evidence" value="ECO:0007669"/>
    <property type="project" value="InterPro"/>
</dbReference>
<name>A0A212LS97_9FIRM</name>
<reference evidence="3" key="1">
    <citation type="submission" date="2016-08" db="EMBL/GenBank/DDBJ databases">
        <authorList>
            <person name="Seilhamer J.J."/>
        </authorList>
    </citation>
    <scope>NUCLEOTIDE SEQUENCE</scope>
    <source>
        <strain evidence="3">86</strain>
    </source>
</reference>
<proteinExistence type="predicted"/>
<accession>A0A212LS97</accession>